<organism evidence="2 3">
    <name type="scientific">Fermentimonas caenicola</name>
    <dbReference type="NCBI Taxonomy" id="1562970"/>
    <lineage>
        <taxon>Bacteria</taxon>
        <taxon>Pseudomonadati</taxon>
        <taxon>Bacteroidota</taxon>
        <taxon>Bacteroidia</taxon>
        <taxon>Bacteroidales</taxon>
        <taxon>Dysgonomonadaceae</taxon>
        <taxon>Fermentimonas</taxon>
    </lineage>
</organism>
<dbReference type="STRING" id="1562970.ING2E5B_2266"/>
<dbReference type="KEGG" id="pbt:ING2E5B_2266"/>
<dbReference type="HOGENOM" id="CLU_2438294_0_0_10"/>
<dbReference type="Pfam" id="PF12728">
    <property type="entry name" value="HTH_17"/>
    <property type="match status" value="1"/>
</dbReference>
<evidence type="ECO:0000259" key="1">
    <source>
        <dbReference type="Pfam" id="PF12728"/>
    </source>
</evidence>
<keyword evidence="3" id="KW-1185">Reference proteome</keyword>
<feature type="domain" description="Helix-turn-helix" evidence="1">
    <location>
        <begin position="16"/>
        <end position="65"/>
    </location>
</feature>
<dbReference type="PANTHER" id="PTHR34585">
    <property type="match status" value="1"/>
</dbReference>
<evidence type="ECO:0000313" key="3">
    <source>
        <dbReference type="Proteomes" id="UP000032417"/>
    </source>
</evidence>
<name>A0A098C3K4_9BACT</name>
<dbReference type="EMBL" id="LN515532">
    <property type="protein sequence ID" value="CEA16993.1"/>
    <property type="molecule type" value="Genomic_DNA"/>
</dbReference>
<evidence type="ECO:0000313" key="2">
    <source>
        <dbReference type="EMBL" id="CEA16993.1"/>
    </source>
</evidence>
<dbReference type="SUPFAM" id="SSF46955">
    <property type="entry name" value="Putative DNA-binding domain"/>
    <property type="match status" value="1"/>
</dbReference>
<reference evidence="2 3" key="1">
    <citation type="submission" date="2014-08" db="EMBL/GenBank/DDBJ databases">
        <authorList>
            <person name="Wibberg D."/>
        </authorList>
    </citation>
    <scope>NUCLEOTIDE SEQUENCE [LARGE SCALE GENOMIC DNA]</scope>
    <source>
        <strain evidence="3">ING2-E5B</strain>
    </source>
</reference>
<dbReference type="OrthoDB" id="768005at2"/>
<sequence>MKGVDLTDRQDEWSDWIDAQDVCTNMHISQRTLQTWRIEGLLPFSRIKGKLYYRKSDIFLLLKENYNGDLRRGDYESEDDEKGGMNASEM</sequence>
<dbReference type="InterPro" id="IPR041657">
    <property type="entry name" value="HTH_17"/>
</dbReference>
<dbReference type="PANTHER" id="PTHR34585:SF22">
    <property type="entry name" value="HELIX-TURN-HELIX DOMAIN-CONTAINING PROTEIN"/>
    <property type="match status" value="1"/>
</dbReference>
<proteinExistence type="predicted"/>
<dbReference type="InterPro" id="IPR009061">
    <property type="entry name" value="DNA-bd_dom_put_sf"/>
</dbReference>
<gene>
    <name evidence="2" type="ORF">ING2E5B_2266</name>
</gene>
<dbReference type="Proteomes" id="UP000032417">
    <property type="component" value="Chromosome 1"/>
</dbReference>
<protein>
    <recommendedName>
        <fullName evidence="1">Helix-turn-helix domain-containing protein</fullName>
    </recommendedName>
</protein>
<dbReference type="AlphaFoldDB" id="A0A098C3K4"/>
<accession>A0A098C3K4</accession>